<dbReference type="Proteomes" id="UP000031553">
    <property type="component" value="Unassembled WGS sequence"/>
</dbReference>
<dbReference type="OrthoDB" id="1523296at2"/>
<evidence type="ECO:0008006" key="3">
    <source>
        <dbReference type="Google" id="ProtNLM"/>
    </source>
</evidence>
<dbReference type="Pfam" id="PF06996">
    <property type="entry name" value="T6SS_TssG"/>
    <property type="match status" value="1"/>
</dbReference>
<gene>
    <name evidence="1" type="ORF">GLUCOINTEAF2_0202637</name>
</gene>
<protein>
    <recommendedName>
        <fullName evidence="3">Type VI secretion protein</fullName>
    </recommendedName>
</protein>
<dbReference type="RefSeq" id="WP_039735423.1">
    <property type="nucleotide sequence ID" value="NZ_JUFX02000196.1"/>
</dbReference>
<organism evidence="1 2">
    <name type="scientific">Komagataeibacter intermedius AF2</name>
    <dbReference type="NCBI Taxonomy" id="1458464"/>
    <lineage>
        <taxon>Bacteria</taxon>
        <taxon>Pseudomonadati</taxon>
        <taxon>Pseudomonadota</taxon>
        <taxon>Alphaproteobacteria</taxon>
        <taxon>Acetobacterales</taxon>
        <taxon>Acetobacteraceae</taxon>
        <taxon>Komagataeibacter</taxon>
    </lineage>
</organism>
<dbReference type="AlphaFoldDB" id="A0A0N0MEL9"/>
<dbReference type="PANTHER" id="PTHR35564:SF4">
    <property type="entry name" value="CYTOPLASMIC PROTEIN"/>
    <property type="match status" value="1"/>
</dbReference>
<comment type="caution">
    <text evidence="1">The sequence shown here is derived from an EMBL/GenBank/DDBJ whole genome shotgun (WGS) entry which is preliminary data.</text>
</comment>
<evidence type="ECO:0000313" key="2">
    <source>
        <dbReference type="Proteomes" id="UP000031553"/>
    </source>
</evidence>
<dbReference type="InterPro" id="IPR010732">
    <property type="entry name" value="T6SS_TssG-like"/>
</dbReference>
<proteinExistence type="predicted"/>
<accession>A0A0N0MEL9</accession>
<dbReference type="PANTHER" id="PTHR35564">
    <property type="match status" value="1"/>
</dbReference>
<sequence>MTLPPTPAERLHAHPESFTFDAAVRLLRAAIAQAGGGPDMTFGTPTSLAAPLQEVHAVTLPGTGARAGLVTSVLGLTGPAGEMPRWYTELLNQVERQKSHALSDFLTLLGQRALSGFADAGTKYRLHHSAEQARWADRPEPVGVAVLALAGQDMAAVVRQPVPADLIRHYAGFFSSWPRSASRLAGMLADFLGRRVVVDEFVGTWLAIPPDQRTRLPAGRQAGAFCALGVDAVIGQRAWDQQGRFILRIGPLSRTAFEALLPDQPALIALINLTRAYVGPDVDFAVNPTLDAREIPPFRLAGGTDGCAPARLGWTSWLPSASDSLHGRRYAGDALFGAAGVCPDQP</sequence>
<evidence type="ECO:0000313" key="1">
    <source>
        <dbReference type="EMBL" id="KPH86586.1"/>
    </source>
</evidence>
<dbReference type="NCBIfam" id="TIGR03347">
    <property type="entry name" value="VI_chp_1"/>
    <property type="match status" value="1"/>
</dbReference>
<reference evidence="1 2" key="1">
    <citation type="submission" date="2015-07" db="EMBL/GenBank/DDBJ databases">
        <title>Draft Genome Sequence of Komagataeibacter intermedius Strain AF2, Isolated from Kombucha Tea.</title>
        <authorList>
            <person name="Santos R.A."/>
            <person name="Berretta A.A."/>
            <person name="Barud H.S."/>
            <person name="Ribeiro S.J."/>
            <person name="Gonzalez-Garcia L.N."/>
            <person name="Zucchi T.D."/>
            <person name="Goldman G.H."/>
            <person name="Riano-Pachon D.M."/>
        </authorList>
    </citation>
    <scope>NUCLEOTIDE SEQUENCE [LARGE SCALE GENOMIC DNA]</scope>
    <source>
        <strain evidence="1 2">AF2</strain>
    </source>
</reference>
<name>A0A0N0MEL9_9PROT</name>
<dbReference type="EMBL" id="JUFX02000196">
    <property type="protein sequence ID" value="KPH86586.1"/>
    <property type="molecule type" value="Genomic_DNA"/>
</dbReference>